<dbReference type="GO" id="GO:0008047">
    <property type="term" value="F:enzyme activator activity"/>
    <property type="evidence" value="ECO:0007669"/>
    <property type="project" value="InterPro"/>
</dbReference>
<gene>
    <name evidence="1" type="ORF">B7O87_07005</name>
</gene>
<dbReference type="RefSeq" id="WP_061547096.1">
    <property type="nucleotide sequence ID" value="NZ_NBYN01000039.1"/>
</dbReference>
<evidence type="ECO:0000313" key="1">
    <source>
        <dbReference type="EMBL" id="OSO92001.1"/>
    </source>
</evidence>
<accession>A0A1X4G7Z5</accession>
<dbReference type="GO" id="GO:0016485">
    <property type="term" value="P:protein processing"/>
    <property type="evidence" value="ECO:0007669"/>
    <property type="project" value="TreeGrafter"/>
</dbReference>
<sequence>MGTAIVIGYGNELFGDDGIGPLIAKVIQRWRLPCVQSLAVHQLTPELAEPIANSRLAIFVDTCINSLYNQVQVQLLLPLPLNSSHTHSSDPQSLLTLSQFLYGNSPSAWLVIVPGEKFQLGDPISPLGKKSIGMALNKISQKLKEQSWKHLSP</sequence>
<dbReference type="NCBIfam" id="TIGR00072">
    <property type="entry name" value="hydrog_prot"/>
    <property type="match status" value="1"/>
</dbReference>
<reference evidence="2" key="1">
    <citation type="submission" date="2017-04" db="EMBL/GenBank/DDBJ databases">
        <authorList>
            <person name="Abreu V.A."/>
            <person name="Popin R.V."/>
            <person name="Rigonato J."/>
            <person name="Andreote A.P."/>
            <person name="Schaker P.C."/>
            <person name="Hoff-Risseti C."/>
            <person name="Alvarenga D.O."/>
            <person name="Varani A.M."/>
            <person name="Fiore M.F."/>
        </authorList>
    </citation>
    <scope>NUCLEOTIDE SEQUENCE [LARGE SCALE GENOMIC DNA]</scope>
    <source>
        <strain evidence="2">CENA303</strain>
    </source>
</reference>
<keyword evidence="1" id="KW-0645">Protease</keyword>
<name>A0A1X4G7Z5_9CYAN</name>
<evidence type="ECO:0000313" key="2">
    <source>
        <dbReference type="Proteomes" id="UP000192997"/>
    </source>
</evidence>
<organism evidence="1 2">
    <name type="scientific">Cylindrospermopsis raciborskii CENA303</name>
    <dbReference type="NCBI Taxonomy" id="1170769"/>
    <lineage>
        <taxon>Bacteria</taxon>
        <taxon>Bacillati</taxon>
        <taxon>Cyanobacteriota</taxon>
        <taxon>Cyanophyceae</taxon>
        <taxon>Nostocales</taxon>
        <taxon>Aphanizomenonaceae</taxon>
        <taxon>Cylindrospermopsis</taxon>
    </lineage>
</organism>
<dbReference type="Proteomes" id="UP000192997">
    <property type="component" value="Unassembled WGS sequence"/>
</dbReference>
<dbReference type="PANTHER" id="PTHR30302">
    <property type="entry name" value="HYDROGENASE 1 MATURATION PROTEASE"/>
    <property type="match status" value="1"/>
</dbReference>
<dbReference type="AlphaFoldDB" id="A0A1X4G7Z5"/>
<dbReference type="PANTHER" id="PTHR30302:SF5">
    <property type="entry name" value="SLR1876 PROTEIN"/>
    <property type="match status" value="1"/>
</dbReference>
<dbReference type="SUPFAM" id="SSF53163">
    <property type="entry name" value="HybD-like"/>
    <property type="match status" value="1"/>
</dbReference>
<dbReference type="Gene3D" id="3.40.50.1450">
    <property type="entry name" value="HybD-like"/>
    <property type="match status" value="1"/>
</dbReference>
<protein>
    <submittedName>
        <fullName evidence="1">Hydrogenase maturation protease</fullName>
    </submittedName>
</protein>
<keyword evidence="1" id="KW-0378">Hydrolase</keyword>
<dbReference type="CDD" id="cd06066">
    <property type="entry name" value="H2MP_NAD-link-bidir"/>
    <property type="match status" value="1"/>
</dbReference>
<dbReference type="GO" id="GO:0004175">
    <property type="term" value="F:endopeptidase activity"/>
    <property type="evidence" value="ECO:0007669"/>
    <property type="project" value="TreeGrafter"/>
</dbReference>
<proteinExistence type="predicted"/>
<dbReference type="InterPro" id="IPR023430">
    <property type="entry name" value="Pept_HybD-like_dom_sf"/>
</dbReference>
<comment type="caution">
    <text evidence="1">The sequence shown here is derived from an EMBL/GenBank/DDBJ whole genome shotgun (WGS) entry which is preliminary data.</text>
</comment>
<dbReference type="EMBL" id="NBYN01000039">
    <property type="protein sequence ID" value="OSO92001.1"/>
    <property type="molecule type" value="Genomic_DNA"/>
</dbReference>
<dbReference type="InterPro" id="IPR000671">
    <property type="entry name" value="Peptidase_A31"/>
</dbReference>